<proteinExistence type="predicted"/>
<evidence type="ECO:0000313" key="4">
    <source>
        <dbReference type="EMBL" id="EKM61280.1"/>
    </source>
</evidence>
<gene>
    <name evidence="4" type="ORF">PHACADRAFT_247774</name>
</gene>
<dbReference type="FunCoup" id="K5WP97">
    <property type="interactions" value="299"/>
</dbReference>
<dbReference type="KEGG" id="pco:PHACADRAFT_247774"/>
<dbReference type="Gene3D" id="3.40.50.12780">
    <property type="entry name" value="N-terminal domain of ligase-like"/>
    <property type="match status" value="1"/>
</dbReference>
<feature type="transmembrane region" description="Helical" evidence="1">
    <location>
        <begin position="258"/>
        <end position="280"/>
    </location>
</feature>
<dbReference type="Pfam" id="PF13193">
    <property type="entry name" value="AMP-binding_C"/>
    <property type="match status" value="1"/>
</dbReference>
<dbReference type="GO" id="GO:0016405">
    <property type="term" value="F:CoA-ligase activity"/>
    <property type="evidence" value="ECO:0007669"/>
    <property type="project" value="TreeGrafter"/>
</dbReference>
<dbReference type="PANTHER" id="PTHR24096:SF422">
    <property type="entry name" value="BCDNA.GH02901"/>
    <property type="match status" value="1"/>
</dbReference>
<dbReference type="GeneID" id="18914184"/>
<dbReference type="PANTHER" id="PTHR24096">
    <property type="entry name" value="LONG-CHAIN-FATTY-ACID--COA LIGASE"/>
    <property type="match status" value="1"/>
</dbReference>
<accession>K5WP97</accession>
<keyword evidence="1" id="KW-1133">Transmembrane helix</keyword>
<dbReference type="Proteomes" id="UP000008370">
    <property type="component" value="Unassembled WGS sequence"/>
</dbReference>
<protein>
    <recommendedName>
        <fullName evidence="6">Phenylacetyl-CoA ligase</fullName>
    </recommendedName>
</protein>
<dbReference type="InterPro" id="IPR045851">
    <property type="entry name" value="AMP-bd_C_sf"/>
</dbReference>
<organism evidence="4 5">
    <name type="scientific">Phanerochaete carnosa (strain HHB-10118-sp)</name>
    <name type="common">White-rot fungus</name>
    <name type="synonym">Peniophora carnosa</name>
    <dbReference type="NCBI Taxonomy" id="650164"/>
    <lineage>
        <taxon>Eukaryota</taxon>
        <taxon>Fungi</taxon>
        <taxon>Dikarya</taxon>
        <taxon>Basidiomycota</taxon>
        <taxon>Agaricomycotina</taxon>
        <taxon>Agaricomycetes</taxon>
        <taxon>Polyporales</taxon>
        <taxon>Phanerochaetaceae</taxon>
        <taxon>Phanerochaete</taxon>
    </lineage>
</organism>
<keyword evidence="5" id="KW-1185">Reference proteome</keyword>
<evidence type="ECO:0000259" key="2">
    <source>
        <dbReference type="Pfam" id="PF00501"/>
    </source>
</evidence>
<evidence type="ECO:0008006" key="6">
    <source>
        <dbReference type="Google" id="ProtNLM"/>
    </source>
</evidence>
<feature type="domain" description="AMP-dependent synthetase/ligase" evidence="2">
    <location>
        <begin position="45"/>
        <end position="418"/>
    </location>
</feature>
<dbReference type="InterPro" id="IPR025110">
    <property type="entry name" value="AMP-bd_C"/>
</dbReference>
<dbReference type="HOGENOM" id="CLU_000022_59_2_1"/>
<dbReference type="EMBL" id="JH930468">
    <property type="protein sequence ID" value="EKM61280.1"/>
    <property type="molecule type" value="Genomic_DNA"/>
</dbReference>
<dbReference type="InterPro" id="IPR042099">
    <property type="entry name" value="ANL_N_sf"/>
</dbReference>
<name>K5WP97_PHACS</name>
<dbReference type="InterPro" id="IPR020845">
    <property type="entry name" value="AMP-binding_CS"/>
</dbReference>
<keyword evidence="1" id="KW-0812">Transmembrane</keyword>
<sequence length="586" mass="64806">MTNKVTEFVAPYGTLPHVPDDVTLPQFILDSWHPTRPVNKNANPVLIEDSTGRGVHFSEIRARTFGLANEMKARWNIGEDQVVCIFSPNHVDYAAALWAVHRLGGIVTTANPNYTADELLYQLQLTNARAILTHSGSISVAEEACRQAGIPSDRIVVLDSPTGYSGPYCTLEGIIQVGLSKHPQYIERRLGPGEGKTKIALLSFSSGTTGRPKAVAVPHYAVLANVIQMAYYGQANEIYGSATRYRPGQVVLAVLPFYHIYGLVVVMHFYIFVGFSLVVMPRFTLEDMLKDIQQYHINHLLIVPPMVVLLAKSPIVKNYDLTSVTFCMSGAAPLSAELTRQYCERLPNSAIGQGYGMTETATAITFPQIDMHVATLGSGGQLLQGNTCRVLKSDGTYATYNEPGELFIKGPTLALCYFNNEEATKETFLYFDGKPDRWVRTGDEVMFNEKAEIFVLDRLKEIMKVRGFQVAPAELEGHLLHHPDVGDACVVGVPDEYSGEVPLAFIVPSHDAQERMKKDAAEEGRIKLALMKHVADHKVHYKKLAGGVYFVESIPKNPSGKLLRRFLRDKARELKVQAAAAEKARL</sequence>
<feature type="domain" description="AMP-binding enzyme C-terminal" evidence="3">
    <location>
        <begin position="474"/>
        <end position="561"/>
    </location>
</feature>
<evidence type="ECO:0000313" key="5">
    <source>
        <dbReference type="Proteomes" id="UP000008370"/>
    </source>
</evidence>
<dbReference type="Pfam" id="PF00501">
    <property type="entry name" value="AMP-binding"/>
    <property type="match status" value="1"/>
</dbReference>
<dbReference type="InterPro" id="IPR000873">
    <property type="entry name" value="AMP-dep_synth/lig_dom"/>
</dbReference>
<keyword evidence="1" id="KW-0472">Membrane</keyword>
<dbReference type="PROSITE" id="PS00455">
    <property type="entry name" value="AMP_BINDING"/>
    <property type="match status" value="1"/>
</dbReference>
<dbReference type="Gene3D" id="3.30.300.30">
    <property type="match status" value="1"/>
</dbReference>
<dbReference type="SUPFAM" id="SSF56801">
    <property type="entry name" value="Acetyl-CoA synthetase-like"/>
    <property type="match status" value="1"/>
</dbReference>
<dbReference type="RefSeq" id="XP_007390705.1">
    <property type="nucleotide sequence ID" value="XM_007390643.1"/>
</dbReference>
<evidence type="ECO:0000256" key="1">
    <source>
        <dbReference type="SAM" id="Phobius"/>
    </source>
</evidence>
<dbReference type="InParanoid" id="K5WP97"/>
<evidence type="ECO:0000259" key="3">
    <source>
        <dbReference type="Pfam" id="PF13193"/>
    </source>
</evidence>
<dbReference type="STRING" id="650164.K5WP97"/>
<dbReference type="OrthoDB" id="6509636at2759"/>
<dbReference type="AlphaFoldDB" id="K5WP97"/>
<reference evidence="4 5" key="1">
    <citation type="journal article" date="2012" name="BMC Genomics">
        <title>Comparative genomics of the white-rot fungi, Phanerochaete carnosa and P. chrysosporium, to elucidate the genetic basis of the distinct wood types they colonize.</title>
        <authorList>
            <person name="Suzuki H."/>
            <person name="MacDonald J."/>
            <person name="Syed K."/>
            <person name="Salamov A."/>
            <person name="Hori C."/>
            <person name="Aerts A."/>
            <person name="Henrissat B."/>
            <person name="Wiebenga A."/>
            <person name="vanKuyk P.A."/>
            <person name="Barry K."/>
            <person name="Lindquist E."/>
            <person name="LaButti K."/>
            <person name="Lapidus A."/>
            <person name="Lucas S."/>
            <person name="Coutinho P."/>
            <person name="Gong Y."/>
            <person name="Samejima M."/>
            <person name="Mahadevan R."/>
            <person name="Abou-Zaid M."/>
            <person name="de Vries R.P."/>
            <person name="Igarashi K."/>
            <person name="Yadav J.S."/>
            <person name="Grigoriev I.V."/>
            <person name="Master E.R."/>
        </authorList>
    </citation>
    <scope>NUCLEOTIDE SEQUENCE [LARGE SCALE GENOMIC DNA]</scope>
    <source>
        <strain evidence="4 5">HHB-10118-sp</strain>
    </source>
</reference>